<evidence type="ECO:0000256" key="1">
    <source>
        <dbReference type="ARBA" id="ARBA00007381"/>
    </source>
</evidence>
<comment type="similarity">
    <text evidence="1">Belongs to the heat shock protein 70 family.</text>
</comment>
<dbReference type="CDD" id="cd10229">
    <property type="entry name" value="ASKHA_NBD_HSP70_HSPA12"/>
    <property type="match status" value="1"/>
</dbReference>
<evidence type="ECO:0000256" key="3">
    <source>
        <dbReference type="ARBA" id="ARBA00022840"/>
    </source>
</evidence>
<accession>A0ABY7DPR8</accession>
<proteinExistence type="inferred from homology"/>
<keyword evidence="2" id="KW-0547">Nucleotide-binding</keyword>
<reference evidence="4" key="1">
    <citation type="submission" date="2022-11" db="EMBL/GenBank/DDBJ databases">
        <title>Centuries of genome instability and evolution in soft-shell clam transmissible cancer (bioRxiv).</title>
        <authorList>
            <person name="Hart S.F.M."/>
            <person name="Yonemitsu M.A."/>
            <person name="Giersch R.M."/>
            <person name="Beal B.F."/>
            <person name="Arriagada G."/>
            <person name="Davis B.W."/>
            <person name="Ostrander E.A."/>
            <person name="Goff S.P."/>
            <person name="Metzger M.J."/>
        </authorList>
    </citation>
    <scope>NUCLEOTIDE SEQUENCE</scope>
    <source>
        <strain evidence="4">MELC-2E11</strain>
        <tissue evidence="4">Siphon/mantle</tissue>
    </source>
</reference>
<gene>
    <name evidence="4" type="ORF">MAR_023279</name>
</gene>
<dbReference type="EMBL" id="CP111014">
    <property type="protein sequence ID" value="WAQ98906.1"/>
    <property type="molecule type" value="Genomic_DNA"/>
</dbReference>
<dbReference type="InterPro" id="IPR043129">
    <property type="entry name" value="ATPase_NBD"/>
</dbReference>
<keyword evidence="5" id="KW-1185">Reference proteome</keyword>
<sequence length="739" mass="84407">MKGAVIYGREENLIETRICKNTFGLDWNEDFDPRIHPVSKRECTDDGYMCKDIFKVIAKVGDAIASNTPTQIIKSYVKTASQTVMEFPFYRTLTDPPPMFIDDESCTFMGSMKISLEDTTGGIDRRSSSREGSTVSTETTWQDKLIVAAIDFGTTFSGFVLSFLDDYRQDKTSHILSHEWSSGEGSRTAKTPTAVLLKPDTSLDSFGYEAENRFLSENVDDDEDDEQSDRSDIVDPETWYFFRNFKMKLYGDKLRNPITFDSKIPDERGRELSAILVFSRAIAYMKMKIFEVVSERFPKLREDDIYYVMTCPAIWSETSKQFMSDAAEKAGIPYNHIRIALEPECAAVYMLTKEVPSLSSSLRERFPMNEGDCYIVADLGGGTLDIAAHRINENRKYDEIMTPDGGPYGGNNINHKFEQFLISISGAPAYVNFTEKHSQDYLYLMRSFEHKKYGFPGDASKASVTMRMPFSFVECHREENHESFQESVRQTSFSKSVILKRDTITVKKPQFESLFEETLVQIEDKLARVMEKLSKRYNIKAIFCVGGFSDCKLVKEKIKVKFSNRHLVIIPAEANVAIMKGAVIYGRDERIIETRISKYTFGLDWNEDFDPKVHPVSKREYTDDGYMCKDIFKVIAKVNDPIPTSKPTKIIESYVKTASQTAMEFPFYRTLTDPPPRFIDEPNCYFMGSMKVSLEDTTGGTDRFVTLKIFLGATTLRAEAIDNKGRTHRVKFLLDESQV</sequence>
<evidence type="ECO:0000313" key="5">
    <source>
        <dbReference type="Proteomes" id="UP001164746"/>
    </source>
</evidence>
<protein>
    <submittedName>
        <fullName evidence="4">HS12A-like protein</fullName>
    </submittedName>
</protein>
<dbReference type="InterPro" id="IPR013126">
    <property type="entry name" value="Hsp_70_fam"/>
</dbReference>
<dbReference type="PANTHER" id="PTHR14187">
    <property type="entry name" value="ALPHA KINASE/ELONGATION FACTOR 2 KINASE"/>
    <property type="match status" value="1"/>
</dbReference>
<dbReference type="SUPFAM" id="SSF53067">
    <property type="entry name" value="Actin-like ATPase domain"/>
    <property type="match status" value="2"/>
</dbReference>
<dbReference type="Gene3D" id="3.90.640.10">
    <property type="entry name" value="Actin, Chain A, domain 4"/>
    <property type="match status" value="1"/>
</dbReference>
<dbReference type="Gene3D" id="3.30.420.40">
    <property type="match status" value="2"/>
</dbReference>
<name>A0ABY7DPR8_MYAAR</name>
<evidence type="ECO:0000256" key="2">
    <source>
        <dbReference type="ARBA" id="ARBA00022741"/>
    </source>
</evidence>
<organism evidence="4 5">
    <name type="scientific">Mya arenaria</name>
    <name type="common">Soft-shell clam</name>
    <dbReference type="NCBI Taxonomy" id="6604"/>
    <lineage>
        <taxon>Eukaryota</taxon>
        <taxon>Metazoa</taxon>
        <taxon>Spiralia</taxon>
        <taxon>Lophotrochozoa</taxon>
        <taxon>Mollusca</taxon>
        <taxon>Bivalvia</taxon>
        <taxon>Autobranchia</taxon>
        <taxon>Heteroconchia</taxon>
        <taxon>Euheterodonta</taxon>
        <taxon>Imparidentia</taxon>
        <taxon>Neoheterodontei</taxon>
        <taxon>Myida</taxon>
        <taxon>Myoidea</taxon>
        <taxon>Myidae</taxon>
        <taxon>Mya</taxon>
    </lineage>
</organism>
<dbReference type="PANTHER" id="PTHR14187:SF5">
    <property type="entry name" value="HEAT SHOCK 70 KDA PROTEIN 12A"/>
    <property type="match status" value="1"/>
</dbReference>
<dbReference type="Proteomes" id="UP001164746">
    <property type="component" value="Chromosome 3"/>
</dbReference>
<dbReference type="Pfam" id="PF00012">
    <property type="entry name" value="HSP70"/>
    <property type="match status" value="1"/>
</dbReference>
<evidence type="ECO:0000313" key="4">
    <source>
        <dbReference type="EMBL" id="WAQ98906.1"/>
    </source>
</evidence>
<keyword evidence="3" id="KW-0067">ATP-binding</keyword>